<accession>A0A6J6X1U4</accession>
<dbReference type="InterPro" id="IPR020471">
    <property type="entry name" value="AKR"/>
</dbReference>
<dbReference type="Pfam" id="PF00248">
    <property type="entry name" value="Aldo_ket_red"/>
    <property type="match status" value="1"/>
</dbReference>
<organism evidence="2">
    <name type="scientific">freshwater metagenome</name>
    <dbReference type="NCBI Taxonomy" id="449393"/>
    <lineage>
        <taxon>unclassified sequences</taxon>
        <taxon>metagenomes</taxon>
        <taxon>ecological metagenomes</taxon>
    </lineage>
</organism>
<gene>
    <name evidence="2" type="ORF">UFOPK2992_00314</name>
</gene>
<dbReference type="PANTHER" id="PTHR42686:SF1">
    <property type="entry name" value="GH17980P-RELATED"/>
    <property type="match status" value="1"/>
</dbReference>
<dbReference type="CDD" id="cd19152">
    <property type="entry name" value="AKR_AKR15A"/>
    <property type="match status" value="1"/>
</dbReference>
<dbReference type="AlphaFoldDB" id="A0A6J6X1U4"/>
<reference evidence="2" key="1">
    <citation type="submission" date="2020-05" db="EMBL/GenBank/DDBJ databases">
        <authorList>
            <person name="Chiriac C."/>
            <person name="Salcher M."/>
            <person name="Ghai R."/>
            <person name="Kavagutti S V."/>
        </authorList>
    </citation>
    <scope>NUCLEOTIDE SEQUENCE</scope>
</reference>
<evidence type="ECO:0000259" key="1">
    <source>
        <dbReference type="Pfam" id="PF00248"/>
    </source>
</evidence>
<dbReference type="SUPFAM" id="SSF51430">
    <property type="entry name" value="NAD(P)-linked oxidoreductase"/>
    <property type="match status" value="1"/>
</dbReference>
<dbReference type="GO" id="GO:0005829">
    <property type="term" value="C:cytosol"/>
    <property type="evidence" value="ECO:0007669"/>
    <property type="project" value="TreeGrafter"/>
</dbReference>
<proteinExistence type="predicted"/>
<dbReference type="InterPro" id="IPR036812">
    <property type="entry name" value="NAD(P)_OxRdtase_dom_sf"/>
</dbReference>
<sequence length="316" mass="33222">MDGDVIPRHGLGTAPLGGLFTEVTEEDARATVHAALHQGIRYFDTAPLYGNGLAEARLGAALQESGIAREQISISTKVGRVLVPGIDSDSAFRDGSALRPQFDYSADGIRRSLDESLVRLQIDHIDLVLVHDPDDHESDALATAFPTLIRLRDEGVIGAIGVGMNQVAMLTRFATKADDIGLDYVLAAGRWTLLDRSAGLVGGLLDTCAANNVRVIIGGVFNSGLLANPSAGGTFDYVAADDATVAVAQKMASVCRDFNVALTAAALQFPWRHAASSTVLVGARNAAEVERNQIDAAAEIPDALWPALEACLAGSH</sequence>
<protein>
    <submittedName>
        <fullName evidence="2">Unannotated protein</fullName>
    </submittedName>
</protein>
<feature type="domain" description="NADP-dependent oxidoreductase" evidence="1">
    <location>
        <begin position="10"/>
        <end position="311"/>
    </location>
</feature>
<dbReference type="Gene3D" id="3.20.20.100">
    <property type="entry name" value="NADP-dependent oxidoreductase domain"/>
    <property type="match status" value="1"/>
</dbReference>
<dbReference type="PANTHER" id="PTHR42686">
    <property type="entry name" value="GH17980P-RELATED"/>
    <property type="match status" value="1"/>
</dbReference>
<dbReference type="GO" id="GO:0016491">
    <property type="term" value="F:oxidoreductase activity"/>
    <property type="evidence" value="ECO:0007669"/>
    <property type="project" value="InterPro"/>
</dbReference>
<name>A0A6J6X1U4_9ZZZZ</name>
<dbReference type="InterPro" id="IPR023210">
    <property type="entry name" value="NADP_OxRdtase_dom"/>
</dbReference>
<evidence type="ECO:0000313" key="2">
    <source>
        <dbReference type="EMBL" id="CAB4789523.1"/>
    </source>
</evidence>
<dbReference type="EMBL" id="CAFAAI010000032">
    <property type="protein sequence ID" value="CAB4789523.1"/>
    <property type="molecule type" value="Genomic_DNA"/>
</dbReference>